<organism evidence="4">
    <name type="scientific">Candidatus Kentrum sp. DK</name>
    <dbReference type="NCBI Taxonomy" id="2126562"/>
    <lineage>
        <taxon>Bacteria</taxon>
        <taxon>Pseudomonadati</taxon>
        <taxon>Pseudomonadota</taxon>
        <taxon>Gammaproteobacteria</taxon>
        <taxon>Candidatus Kentrum</taxon>
    </lineage>
</organism>
<evidence type="ECO:0000313" key="4">
    <source>
        <dbReference type="EMBL" id="VFJ66557.1"/>
    </source>
</evidence>
<comment type="similarity">
    <text evidence="1">Belongs to the glycosyl hydrolase 57 family.</text>
</comment>
<sequence length="732" mass="80401">MSAVFTKFLAIDFPKSIVCDASRTNPEFTIRFSADGEIPYPQVILHAPNGQTIIRKEQIAPSSEKPSSGSGVGYVATVPAGVLRAGNVTVQVEGCRKADFNRAGGDDWIKEFGELRVEVAEAAQTAAQSGAKGKAAPKPVIRAAISPGKFDPEPKIYFGIHKHMHQPYYQAADPNYWDGEKEEIFGSRGGPYTDFVPAAIRQYVEGGLPHAGLSCSWSGTLVEQLNRCAREGLCGGRFSNWTEQLRSVTGEKTALGNPRMDIAGFGFYHPLMALTPGRNIVEHVRRHRRIVRDTFGVEASPVMFPPETAFHARMIPALVESGIEAVMYDSIHRFRACREYPYSGINEGMLPPSPSDQENPPANDWFWLHNIWVGSQIAPSVLKPEYVKYEDPEGKVHKIIAVPAERYIGNEDARGGFGALQYPDVFGQVYDQIVATGNFDPKHPPFFLLHSDGDNHGGGAESYYRHNTGNLVQWLQGDPRFELITTRDYLDLFPPDPDQAVHIEPGSWSGADNGDPQFMKWFSRYNEAYSPDLNSWAVLTALQNMVHSLEDTNGGKSGGKPNVSSAARLMLTAETSCYWYWTGQSEWDAQVTRAANAAHGLIAGDIDALLAAGKDATAPTIFPPWVTPENPGGKKWGQGCLLEASREAVAHTFIHDISGITRVTLTLRAAGGEQTLIMRDNGPYPSQTGPQVTANYYTADLPVGFGDVRYYIEAEDKKGNVARSALERVYLM</sequence>
<evidence type="ECO:0000256" key="1">
    <source>
        <dbReference type="ARBA" id="ARBA00006821"/>
    </source>
</evidence>
<keyword evidence="4" id="KW-0378">Hydrolase</keyword>
<dbReference type="AlphaFoldDB" id="A0A450TH75"/>
<dbReference type="GO" id="GO:0016787">
    <property type="term" value="F:hydrolase activity"/>
    <property type="evidence" value="ECO:0007669"/>
    <property type="project" value="UniProtKB-KW"/>
</dbReference>
<name>A0A450TH75_9GAMM</name>
<dbReference type="GO" id="GO:0005975">
    <property type="term" value="P:carbohydrate metabolic process"/>
    <property type="evidence" value="ECO:0007669"/>
    <property type="project" value="InterPro"/>
</dbReference>
<dbReference type="SUPFAM" id="SSF88713">
    <property type="entry name" value="Glycoside hydrolase/deacetylase"/>
    <property type="match status" value="1"/>
</dbReference>
<dbReference type="InterPro" id="IPR011330">
    <property type="entry name" value="Glyco_hydro/deAcase_b/a-brl"/>
</dbReference>
<proteinExistence type="inferred from homology"/>
<dbReference type="Gene3D" id="3.20.110.20">
    <property type="match status" value="1"/>
</dbReference>
<dbReference type="EMBL" id="CAADEX010000172">
    <property type="protein sequence ID" value="VFJ66557.1"/>
    <property type="molecule type" value="Genomic_DNA"/>
</dbReference>
<evidence type="ECO:0000256" key="2">
    <source>
        <dbReference type="ARBA" id="ARBA00023277"/>
    </source>
</evidence>
<feature type="domain" description="Glycoside hydrolase family 57 N-terminal" evidence="3">
    <location>
        <begin position="163"/>
        <end position="335"/>
    </location>
</feature>
<dbReference type="PANTHER" id="PTHR36306:SF1">
    <property type="entry name" value="ALPHA-AMYLASE-RELATED"/>
    <property type="match status" value="1"/>
</dbReference>
<keyword evidence="2" id="KW-0119">Carbohydrate metabolism</keyword>
<dbReference type="InterPro" id="IPR004300">
    <property type="entry name" value="Glyco_hydro_57_N"/>
</dbReference>
<dbReference type="Pfam" id="PF03065">
    <property type="entry name" value="Glyco_hydro_57"/>
    <property type="match status" value="1"/>
</dbReference>
<dbReference type="InterPro" id="IPR052046">
    <property type="entry name" value="GH57_Enzymes"/>
</dbReference>
<accession>A0A450TH75</accession>
<protein>
    <submittedName>
        <fullName evidence="4">Glycosyl hydrolase family 57</fullName>
    </submittedName>
</protein>
<evidence type="ECO:0000259" key="3">
    <source>
        <dbReference type="Pfam" id="PF03065"/>
    </source>
</evidence>
<dbReference type="PANTHER" id="PTHR36306">
    <property type="entry name" value="ALPHA-AMYLASE-RELATED-RELATED"/>
    <property type="match status" value="1"/>
</dbReference>
<gene>
    <name evidence="4" type="ORF">BECKDK2373B_GA0170837_11722</name>
</gene>
<reference evidence="4" key="1">
    <citation type="submission" date="2019-02" db="EMBL/GenBank/DDBJ databases">
        <authorList>
            <person name="Gruber-Vodicka R. H."/>
            <person name="Seah K. B. B."/>
        </authorList>
    </citation>
    <scope>NUCLEOTIDE SEQUENCE</scope>
    <source>
        <strain evidence="4">BECK_DK47</strain>
    </source>
</reference>